<organism evidence="3 4">
    <name type="scientific">Bursaphelenchus okinawaensis</name>
    <dbReference type="NCBI Taxonomy" id="465554"/>
    <lineage>
        <taxon>Eukaryota</taxon>
        <taxon>Metazoa</taxon>
        <taxon>Ecdysozoa</taxon>
        <taxon>Nematoda</taxon>
        <taxon>Chromadorea</taxon>
        <taxon>Rhabditida</taxon>
        <taxon>Tylenchina</taxon>
        <taxon>Tylenchomorpha</taxon>
        <taxon>Aphelenchoidea</taxon>
        <taxon>Aphelenchoididae</taxon>
        <taxon>Bursaphelenchus</taxon>
    </lineage>
</organism>
<evidence type="ECO:0000313" key="4">
    <source>
        <dbReference type="Proteomes" id="UP000614601"/>
    </source>
</evidence>
<dbReference type="OrthoDB" id="5876405at2759"/>
<keyword evidence="2" id="KW-0812">Transmembrane</keyword>
<evidence type="ECO:0000256" key="2">
    <source>
        <dbReference type="SAM" id="Phobius"/>
    </source>
</evidence>
<feature type="compositionally biased region" description="Polar residues" evidence="1">
    <location>
        <begin position="148"/>
        <end position="164"/>
    </location>
</feature>
<comment type="caution">
    <text evidence="3">The sequence shown here is derived from an EMBL/GenBank/DDBJ whole genome shotgun (WGS) entry which is preliminary data.</text>
</comment>
<dbReference type="AlphaFoldDB" id="A0A811LKW4"/>
<feature type="transmembrane region" description="Helical" evidence="2">
    <location>
        <begin position="24"/>
        <end position="49"/>
    </location>
</feature>
<evidence type="ECO:0000256" key="1">
    <source>
        <dbReference type="SAM" id="MobiDB-lite"/>
    </source>
</evidence>
<feature type="transmembrane region" description="Helical" evidence="2">
    <location>
        <begin position="69"/>
        <end position="92"/>
    </location>
</feature>
<keyword evidence="4" id="KW-1185">Reference proteome</keyword>
<dbReference type="Proteomes" id="UP000614601">
    <property type="component" value="Unassembled WGS sequence"/>
</dbReference>
<gene>
    <name evidence="3" type="ORF">BOKJ2_LOCUS12330</name>
</gene>
<feature type="region of interest" description="Disordered" evidence="1">
    <location>
        <begin position="148"/>
        <end position="187"/>
    </location>
</feature>
<protein>
    <submittedName>
        <fullName evidence="3">Uncharacterized protein</fullName>
    </submittedName>
</protein>
<name>A0A811LKW4_9BILA</name>
<proteinExistence type="predicted"/>
<keyword evidence="2" id="KW-0472">Membrane</keyword>
<evidence type="ECO:0000313" key="3">
    <source>
        <dbReference type="EMBL" id="CAD5227752.1"/>
    </source>
</evidence>
<keyword evidence="2" id="KW-1133">Transmembrane helix</keyword>
<dbReference type="EMBL" id="CAJFDH010000006">
    <property type="protein sequence ID" value="CAD5227752.1"/>
    <property type="molecule type" value="Genomic_DNA"/>
</dbReference>
<sequence length="311" mass="35471">MQRIEYPRHKNSVRLFDEVGGQPLNWGFTICFIVFICVANVLILIGLRMMLELKDEYDQPILKDYQQEILLQILGVFALSFGFGCCCCFCCGGRLPYWIYRRIAKFFSFLRGAVHDNRKHTTLRNSITVSPVRPKKIRPFVIDMKSNQNTVSTNSPRSCQSPRTSESDEHTFPKKQLPKSSLNKVASPQIEGRTSIINYFGNRSAHKISELTPSKLSTEARKDFMKSDDKDIDIENGESGGQGNQQIPKFSLVSISNSLHQIQQEDSEPHLDCHRKNGVSNTVVKERPVFFTGEVPRHMSLPTSTRDFHIV</sequence>
<accession>A0A811LKW4</accession>
<reference evidence="3" key="1">
    <citation type="submission" date="2020-09" db="EMBL/GenBank/DDBJ databases">
        <authorList>
            <person name="Kikuchi T."/>
        </authorList>
    </citation>
    <scope>NUCLEOTIDE SEQUENCE</scope>
    <source>
        <strain evidence="3">SH1</strain>
    </source>
</reference>
<dbReference type="Proteomes" id="UP000783686">
    <property type="component" value="Unassembled WGS sequence"/>
</dbReference>
<dbReference type="EMBL" id="CAJFCW020000006">
    <property type="protein sequence ID" value="CAG9123585.1"/>
    <property type="molecule type" value="Genomic_DNA"/>
</dbReference>